<proteinExistence type="inferred from homology"/>
<evidence type="ECO:0000256" key="4">
    <source>
        <dbReference type="HAMAP-Rule" id="MF_00508"/>
    </source>
</evidence>
<dbReference type="NCBIfam" id="NF001861">
    <property type="entry name" value="PRK00596.1"/>
    <property type="match status" value="1"/>
</dbReference>
<accession>A0A1G2T2Y4</accession>
<comment type="function">
    <text evidence="4">Involved in the binding of tRNA to the ribosomes.</text>
</comment>
<dbReference type="AlphaFoldDB" id="A0A1G2T2Y4"/>
<dbReference type="InterPro" id="IPR036838">
    <property type="entry name" value="Ribosomal_uS10_dom_sf"/>
</dbReference>
<comment type="caution">
    <text evidence="6">The sequence shown here is derived from an EMBL/GenBank/DDBJ whole genome shotgun (WGS) entry which is preliminary data.</text>
</comment>
<dbReference type="Proteomes" id="UP000178612">
    <property type="component" value="Unassembled WGS sequence"/>
</dbReference>
<dbReference type="Gene3D" id="3.30.70.600">
    <property type="entry name" value="Ribosomal protein S10 domain"/>
    <property type="match status" value="1"/>
</dbReference>
<reference evidence="6 7" key="1">
    <citation type="journal article" date="2016" name="Nat. Commun.">
        <title>Thousands of microbial genomes shed light on interconnected biogeochemical processes in an aquifer system.</title>
        <authorList>
            <person name="Anantharaman K."/>
            <person name="Brown C.T."/>
            <person name="Hug L.A."/>
            <person name="Sharon I."/>
            <person name="Castelle C.J."/>
            <person name="Probst A.J."/>
            <person name="Thomas B.C."/>
            <person name="Singh A."/>
            <person name="Wilkins M.J."/>
            <person name="Karaoz U."/>
            <person name="Brodie E.L."/>
            <person name="Williams K.H."/>
            <person name="Hubbard S.S."/>
            <person name="Banfield J.F."/>
        </authorList>
    </citation>
    <scope>NUCLEOTIDE SEQUENCE [LARGE SCALE GENOMIC DNA]</scope>
</reference>
<evidence type="ECO:0000256" key="2">
    <source>
        <dbReference type="ARBA" id="ARBA00022980"/>
    </source>
</evidence>
<dbReference type="Pfam" id="PF00338">
    <property type="entry name" value="Ribosomal_S10"/>
    <property type="match status" value="1"/>
</dbReference>
<organism evidence="6 7">
    <name type="scientific">Candidatus Zambryskibacteria bacterium RIFCSPHIGHO2_01_FULL_49_18</name>
    <dbReference type="NCBI Taxonomy" id="1802740"/>
    <lineage>
        <taxon>Bacteria</taxon>
        <taxon>Candidatus Zambryskiibacteriota</taxon>
    </lineage>
</organism>
<name>A0A1G2T2Y4_9BACT</name>
<evidence type="ECO:0000259" key="5">
    <source>
        <dbReference type="SMART" id="SM01403"/>
    </source>
</evidence>
<gene>
    <name evidence="4" type="primary">rpsJ</name>
    <name evidence="6" type="ORF">A2758_00905</name>
</gene>
<dbReference type="InterPro" id="IPR001848">
    <property type="entry name" value="Ribosomal_uS10"/>
</dbReference>
<dbReference type="GO" id="GO:0003735">
    <property type="term" value="F:structural constituent of ribosome"/>
    <property type="evidence" value="ECO:0007669"/>
    <property type="project" value="InterPro"/>
</dbReference>
<evidence type="ECO:0000313" key="7">
    <source>
        <dbReference type="Proteomes" id="UP000178612"/>
    </source>
</evidence>
<dbReference type="FunFam" id="3.30.70.600:FF:000003">
    <property type="entry name" value="30S ribosomal protein S10"/>
    <property type="match status" value="1"/>
</dbReference>
<dbReference type="GO" id="GO:0005840">
    <property type="term" value="C:ribosome"/>
    <property type="evidence" value="ECO:0007669"/>
    <property type="project" value="UniProtKB-KW"/>
</dbReference>
<keyword evidence="3 4" id="KW-0687">Ribonucleoprotein</keyword>
<comment type="similarity">
    <text evidence="1 4">Belongs to the universal ribosomal protein uS10 family.</text>
</comment>
<protein>
    <recommendedName>
        <fullName evidence="4">Small ribosomal subunit protein uS10</fullName>
    </recommendedName>
</protein>
<dbReference type="GO" id="GO:0006412">
    <property type="term" value="P:translation"/>
    <property type="evidence" value="ECO:0007669"/>
    <property type="project" value="UniProtKB-UniRule"/>
</dbReference>
<dbReference type="SUPFAM" id="SSF54999">
    <property type="entry name" value="Ribosomal protein S10"/>
    <property type="match status" value="1"/>
</dbReference>
<dbReference type="InterPro" id="IPR027486">
    <property type="entry name" value="Ribosomal_uS10_dom"/>
</dbReference>
<evidence type="ECO:0000256" key="1">
    <source>
        <dbReference type="ARBA" id="ARBA00007102"/>
    </source>
</evidence>
<evidence type="ECO:0000313" key="6">
    <source>
        <dbReference type="EMBL" id="OHA91650.1"/>
    </source>
</evidence>
<dbReference type="GO" id="GO:0000049">
    <property type="term" value="F:tRNA binding"/>
    <property type="evidence" value="ECO:0007669"/>
    <property type="project" value="UniProtKB-UniRule"/>
</dbReference>
<dbReference type="GO" id="GO:1990904">
    <property type="term" value="C:ribonucleoprotein complex"/>
    <property type="evidence" value="ECO:0007669"/>
    <property type="project" value="UniProtKB-KW"/>
</dbReference>
<dbReference type="PANTHER" id="PTHR11700">
    <property type="entry name" value="30S RIBOSOMAL PROTEIN S10 FAMILY MEMBER"/>
    <property type="match status" value="1"/>
</dbReference>
<dbReference type="EMBL" id="MHVJ01000011">
    <property type="protein sequence ID" value="OHA91650.1"/>
    <property type="molecule type" value="Genomic_DNA"/>
</dbReference>
<comment type="subunit">
    <text evidence="4">Part of the 30S ribosomal subunit.</text>
</comment>
<dbReference type="SMART" id="SM01403">
    <property type="entry name" value="Ribosomal_S10"/>
    <property type="match status" value="1"/>
</dbReference>
<dbReference type="HAMAP" id="MF_00508">
    <property type="entry name" value="Ribosomal_uS10"/>
    <property type="match status" value="1"/>
</dbReference>
<feature type="domain" description="Small ribosomal subunit protein uS10" evidence="5">
    <location>
        <begin position="22"/>
        <end position="116"/>
    </location>
</feature>
<dbReference type="NCBIfam" id="TIGR01049">
    <property type="entry name" value="rpsJ_bact"/>
    <property type="match status" value="1"/>
</dbReference>
<sequence length="118" mass="13369">MAKAPVKKKSAKKEVETTSKLRIRVMAYESKILDLSVKQIIDTALRYDVEVVGPIPLPVEKKIYTVNRAAFVYKNAREQFEMRIHKRLIDIVNPSGKVIEALTNMSLPSGVNIDVKMI</sequence>
<keyword evidence="2 4" id="KW-0689">Ribosomal protein</keyword>
<dbReference type="PRINTS" id="PR00971">
    <property type="entry name" value="RIBOSOMALS10"/>
</dbReference>
<evidence type="ECO:0000256" key="3">
    <source>
        <dbReference type="ARBA" id="ARBA00023274"/>
    </source>
</evidence>